<evidence type="ECO:0000256" key="4">
    <source>
        <dbReference type="ARBA" id="ARBA00022989"/>
    </source>
</evidence>
<evidence type="ECO:0000256" key="5">
    <source>
        <dbReference type="ARBA" id="ARBA00023136"/>
    </source>
</evidence>
<keyword evidence="3 7" id="KW-0812">Transmembrane</keyword>
<dbReference type="GO" id="GO:0015179">
    <property type="term" value="F:L-amino acid transmembrane transporter activity"/>
    <property type="evidence" value="ECO:0007669"/>
    <property type="project" value="TreeGrafter"/>
</dbReference>
<feature type="transmembrane region" description="Helical" evidence="7">
    <location>
        <begin position="180"/>
        <end position="201"/>
    </location>
</feature>
<evidence type="ECO:0000256" key="1">
    <source>
        <dbReference type="ARBA" id="ARBA00004141"/>
    </source>
</evidence>
<proteinExistence type="inferred from homology"/>
<feature type="transmembrane region" description="Helical" evidence="7">
    <location>
        <begin position="283"/>
        <end position="305"/>
    </location>
</feature>
<dbReference type="PANTHER" id="PTHR22950:SF479">
    <property type="entry name" value="AMINO ACID TRANSPORTER (EUROFUNG)-RELATED"/>
    <property type="match status" value="1"/>
</dbReference>
<sequence length="479" mass="52182">MAEEYKPSIEDARKSADSSPHNHHHPASDEKPSYDEEAANRRASRRASKYEDPFGDESNNEVKYRTMHWWQAAITMIAETISLGILSLPSVLGTIGIVGGLITLIGLGLVATYTGYVIGQFKLAYPHIHNMADAGEVLFRPIGWGGFGREFFGAAQVIFLIFIMGSHILTWIIALNTISDHITCSIVWGVVGTIILFLFTLPRTLKKVSYLSISSFVSIFSAVLITMVAIGIESPDPTVQVSTTVAFPTAFGSVTNIIFAYAGHVAFFSFISELKDPNDYPKALFMLQGWDISMYIVASLVIYRYGGPDVASPALSSTGTTVGKVAYGIALPTIVIAGIINAHVAAKYVYVRMFRGTKHMSQRTWLSLGSWVLITLILWIIAWIIAESIPVFNDLLGLISALFASWFTYGLSGVFWLFLNKGHYFDNWKKGCLTVINVLIFWLGAAICVIGLYASGKAIHDSSASGAGGSWSCANNVGG</sequence>
<keyword evidence="10" id="KW-1185">Reference proteome</keyword>
<keyword evidence="4 7" id="KW-1133">Transmembrane helix</keyword>
<feature type="domain" description="Amino acid transporter transmembrane" evidence="8">
    <location>
        <begin position="66"/>
        <end position="454"/>
    </location>
</feature>
<dbReference type="Pfam" id="PF01490">
    <property type="entry name" value="Aa_trans"/>
    <property type="match status" value="1"/>
</dbReference>
<evidence type="ECO:0000256" key="6">
    <source>
        <dbReference type="SAM" id="MobiDB-lite"/>
    </source>
</evidence>
<feature type="compositionally biased region" description="Basic and acidic residues" evidence="6">
    <location>
        <begin position="1"/>
        <end position="16"/>
    </location>
</feature>
<comment type="similarity">
    <text evidence="2">Belongs to the amino acid/polyamine transporter 2 family.</text>
</comment>
<dbReference type="FunFam" id="1.20.1740.10:FF:000039">
    <property type="entry name" value="Neutral amino acid transporter (Eurofung)"/>
    <property type="match status" value="1"/>
</dbReference>
<evidence type="ECO:0000313" key="10">
    <source>
        <dbReference type="Proteomes" id="UP001337655"/>
    </source>
</evidence>
<evidence type="ECO:0000256" key="3">
    <source>
        <dbReference type="ARBA" id="ARBA00022692"/>
    </source>
</evidence>
<feature type="transmembrane region" description="Helical" evidence="7">
    <location>
        <begin position="325"/>
        <end position="344"/>
    </location>
</feature>
<evidence type="ECO:0000313" key="9">
    <source>
        <dbReference type="EMBL" id="KAK5173159.1"/>
    </source>
</evidence>
<dbReference type="PANTHER" id="PTHR22950">
    <property type="entry name" value="AMINO ACID TRANSPORTER"/>
    <property type="match status" value="1"/>
</dbReference>
<feature type="transmembrane region" description="Helical" evidence="7">
    <location>
        <begin position="365"/>
        <end position="386"/>
    </location>
</feature>
<feature type="compositionally biased region" description="Basic and acidic residues" evidence="6">
    <location>
        <begin position="26"/>
        <end position="40"/>
    </location>
</feature>
<feature type="transmembrane region" description="Helical" evidence="7">
    <location>
        <begin position="69"/>
        <end position="88"/>
    </location>
</feature>
<feature type="transmembrane region" description="Helical" evidence="7">
    <location>
        <begin position="250"/>
        <end position="271"/>
    </location>
</feature>
<dbReference type="Proteomes" id="UP001337655">
    <property type="component" value="Unassembled WGS sequence"/>
</dbReference>
<comment type="caution">
    <text evidence="9">The sequence shown here is derived from an EMBL/GenBank/DDBJ whole genome shotgun (WGS) entry which is preliminary data.</text>
</comment>
<accession>A0AAV9PGY2</accession>
<evidence type="ECO:0000256" key="2">
    <source>
        <dbReference type="ARBA" id="ARBA00008066"/>
    </source>
</evidence>
<dbReference type="Gene3D" id="1.20.1740.10">
    <property type="entry name" value="Amino acid/polyamine transporter I"/>
    <property type="match status" value="1"/>
</dbReference>
<feature type="transmembrane region" description="Helical" evidence="7">
    <location>
        <begin position="431"/>
        <end position="454"/>
    </location>
</feature>
<gene>
    <name evidence="9" type="ORF">LTR77_003281</name>
</gene>
<comment type="subcellular location">
    <subcellularLocation>
        <location evidence="1">Membrane</location>
        <topology evidence="1">Multi-pass membrane protein</topology>
    </subcellularLocation>
</comment>
<feature type="transmembrane region" description="Helical" evidence="7">
    <location>
        <begin position="151"/>
        <end position="174"/>
    </location>
</feature>
<feature type="transmembrane region" description="Helical" evidence="7">
    <location>
        <begin position="398"/>
        <end position="419"/>
    </location>
</feature>
<feature type="transmembrane region" description="Helical" evidence="7">
    <location>
        <begin position="208"/>
        <end position="230"/>
    </location>
</feature>
<dbReference type="GeneID" id="89924628"/>
<dbReference type="RefSeq" id="XP_064661877.1">
    <property type="nucleotide sequence ID" value="XM_064800538.1"/>
</dbReference>
<dbReference type="InterPro" id="IPR013057">
    <property type="entry name" value="AA_transpt_TM"/>
</dbReference>
<dbReference type="AlphaFoldDB" id="A0AAV9PGY2"/>
<dbReference type="GO" id="GO:0016020">
    <property type="term" value="C:membrane"/>
    <property type="evidence" value="ECO:0007669"/>
    <property type="project" value="UniProtKB-SubCell"/>
</dbReference>
<evidence type="ECO:0000259" key="8">
    <source>
        <dbReference type="Pfam" id="PF01490"/>
    </source>
</evidence>
<reference evidence="9 10" key="1">
    <citation type="submission" date="2023-08" db="EMBL/GenBank/DDBJ databases">
        <title>Black Yeasts Isolated from many extreme environments.</title>
        <authorList>
            <person name="Coleine C."/>
            <person name="Stajich J.E."/>
            <person name="Selbmann L."/>
        </authorList>
    </citation>
    <scope>NUCLEOTIDE SEQUENCE [LARGE SCALE GENOMIC DNA]</scope>
    <source>
        <strain evidence="9 10">CCFEE 5935</strain>
    </source>
</reference>
<name>A0AAV9PGY2_9PEZI</name>
<keyword evidence="5 7" id="KW-0472">Membrane</keyword>
<organism evidence="9 10">
    <name type="scientific">Saxophila tyrrhenica</name>
    <dbReference type="NCBI Taxonomy" id="1690608"/>
    <lineage>
        <taxon>Eukaryota</taxon>
        <taxon>Fungi</taxon>
        <taxon>Dikarya</taxon>
        <taxon>Ascomycota</taxon>
        <taxon>Pezizomycotina</taxon>
        <taxon>Dothideomycetes</taxon>
        <taxon>Dothideomycetidae</taxon>
        <taxon>Mycosphaerellales</taxon>
        <taxon>Extremaceae</taxon>
        <taxon>Saxophila</taxon>
    </lineage>
</organism>
<protein>
    <recommendedName>
        <fullName evidence="8">Amino acid transporter transmembrane domain-containing protein</fullName>
    </recommendedName>
</protein>
<dbReference type="EMBL" id="JAVRRT010000004">
    <property type="protein sequence ID" value="KAK5173159.1"/>
    <property type="molecule type" value="Genomic_DNA"/>
</dbReference>
<evidence type="ECO:0000256" key="7">
    <source>
        <dbReference type="SAM" id="Phobius"/>
    </source>
</evidence>
<feature type="region of interest" description="Disordered" evidence="6">
    <location>
        <begin position="1"/>
        <end position="55"/>
    </location>
</feature>
<feature type="transmembrane region" description="Helical" evidence="7">
    <location>
        <begin position="94"/>
        <end position="118"/>
    </location>
</feature>